<dbReference type="AlphaFoldDB" id="A0A6A6TX75"/>
<proteinExistence type="predicted"/>
<gene>
    <name evidence="2" type="ORF">BT63DRAFT_461058</name>
</gene>
<feature type="chain" id="PRO_5025409265" evidence="1">
    <location>
        <begin position="19"/>
        <end position="130"/>
    </location>
</feature>
<keyword evidence="1" id="KW-0732">Signal</keyword>
<evidence type="ECO:0000313" key="2">
    <source>
        <dbReference type="EMBL" id="KAF2663941.1"/>
    </source>
</evidence>
<accession>A0A6A6TX75</accession>
<sequence>MVNFTFAAVLALSATVLADKFHFQVKPTSGAAVFLKADGSAVSSAAEAATCTIDAGYLSCDGKGGPTFTGDMTEMKLVAGKGSKGWTETGGKIGWNGKNFSIRKGTSKIWAESCPHGHFPDHGTATAVPA</sequence>
<evidence type="ECO:0000313" key="3">
    <source>
        <dbReference type="Proteomes" id="UP000799302"/>
    </source>
</evidence>
<keyword evidence="3" id="KW-1185">Reference proteome</keyword>
<dbReference type="Proteomes" id="UP000799302">
    <property type="component" value="Unassembled WGS sequence"/>
</dbReference>
<organism evidence="2 3">
    <name type="scientific">Microthyrium microscopicum</name>
    <dbReference type="NCBI Taxonomy" id="703497"/>
    <lineage>
        <taxon>Eukaryota</taxon>
        <taxon>Fungi</taxon>
        <taxon>Dikarya</taxon>
        <taxon>Ascomycota</taxon>
        <taxon>Pezizomycotina</taxon>
        <taxon>Dothideomycetes</taxon>
        <taxon>Dothideomycetes incertae sedis</taxon>
        <taxon>Microthyriales</taxon>
        <taxon>Microthyriaceae</taxon>
        <taxon>Microthyrium</taxon>
    </lineage>
</organism>
<dbReference type="EMBL" id="MU004244">
    <property type="protein sequence ID" value="KAF2663941.1"/>
    <property type="molecule type" value="Genomic_DNA"/>
</dbReference>
<name>A0A6A6TX75_9PEZI</name>
<reference evidence="2" key="1">
    <citation type="journal article" date="2020" name="Stud. Mycol.">
        <title>101 Dothideomycetes genomes: a test case for predicting lifestyles and emergence of pathogens.</title>
        <authorList>
            <person name="Haridas S."/>
            <person name="Albert R."/>
            <person name="Binder M."/>
            <person name="Bloem J."/>
            <person name="Labutti K."/>
            <person name="Salamov A."/>
            <person name="Andreopoulos B."/>
            <person name="Baker S."/>
            <person name="Barry K."/>
            <person name="Bills G."/>
            <person name="Bluhm B."/>
            <person name="Cannon C."/>
            <person name="Castanera R."/>
            <person name="Culley D."/>
            <person name="Daum C."/>
            <person name="Ezra D."/>
            <person name="Gonzalez J."/>
            <person name="Henrissat B."/>
            <person name="Kuo A."/>
            <person name="Liang C."/>
            <person name="Lipzen A."/>
            <person name="Lutzoni F."/>
            <person name="Magnuson J."/>
            <person name="Mondo S."/>
            <person name="Nolan M."/>
            <person name="Ohm R."/>
            <person name="Pangilinan J."/>
            <person name="Park H.-J."/>
            <person name="Ramirez L."/>
            <person name="Alfaro M."/>
            <person name="Sun H."/>
            <person name="Tritt A."/>
            <person name="Yoshinaga Y."/>
            <person name="Zwiers L.-H."/>
            <person name="Turgeon B."/>
            <person name="Goodwin S."/>
            <person name="Spatafora J."/>
            <person name="Crous P."/>
            <person name="Grigoriev I."/>
        </authorList>
    </citation>
    <scope>NUCLEOTIDE SEQUENCE</scope>
    <source>
        <strain evidence="2">CBS 115976</strain>
    </source>
</reference>
<protein>
    <submittedName>
        <fullName evidence="2">Uncharacterized protein</fullName>
    </submittedName>
</protein>
<dbReference type="OrthoDB" id="10489702at2759"/>
<evidence type="ECO:0000256" key="1">
    <source>
        <dbReference type="SAM" id="SignalP"/>
    </source>
</evidence>
<feature type="signal peptide" evidence="1">
    <location>
        <begin position="1"/>
        <end position="18"/>
    </location>
</feature>